<protein>
    <recommendedName>
        <fullName evidence="2">DUF7852 domain-containing protein</fullName>
    </recommendedName>
</protein>
<evidence type="ECO:0000259" key="2">
    <source>
        <dbReference type="Pfam" id="PF25250"/>
    </source>
</evidence>
<evidence type="ECO:0000313" key="4">
    <source>
        <dbReference type="Proteomes" id="UP000318937"/>
    </source>
</evidence>
<keyword evidence="4" id="KW-1185">Reference proteome</keyword>
<dbReference type="Pfam" id="PF25250">
    <property type="entry name" value="DUF7852"/>
    <property type="match status" value="1"/>
</dbReference>
<feature type="domain" description="DUF7852" evidence="2">
    <location>
        <begin position="945"/>
        <end position="1185"/>
    </location>
</feature>
<proteinExistence type="predicted"/>
<dbReference type="EMBL" id="VDGG01000029">
    <property type="protein sequence ID" value="TQR11688.1"/>
    <property type="molecule type" value="Genomic_DNA"/>
</dbReference>
<dbReference type="InterPro" id="IPR057174">
    <property type="entry name" value="DUF7852"/>
</dbReference>
<dbReference type="RefSeq" id="WP_142607984.1">
    <property type="nucleotide sequence ID" value="NZ_VDGG01000029.1"/>
</dbReference>
<organism evidence="3 4">
    <name type="scientific">Psychrobacillus soli</name>
    <dbReference type="NCBI Taxonomy" id="1543965"/>
    <lineage>
        <taxon>Bacteria</taxon>
        <taxon>Bacillati</taxon>
        <taxon>Bacillota</taxon>
        <taxon>Bacilli</taxon>
        <taxon>Bacillales</taxon>
        <taxon>Bacillaceae</taxon>
        <taxon>Psychrobacillus</taxon>
    </lineage>
</organism>
<sequence>MKKNLKQKNVFSFSIAPDFQHEQGKTTIPWINYELMQKIIFDQKNVFSFSLIPDYEQLIKKNSENNSVTPKSAAKQSANDIVEIDTLLNTFKVRKMNKSHKKRKYYRKSIEISNATSHSNTKPNSVGEVERVDLSEILTKKKKHKLHNTRNSYRKIISYETDITIKAHTDKLHDNVYETNSTNERNKHLETQSKTIKTPDSLFSPIVGSTISANETEDIHQIEDTLELETPIQPKYSPLVEDVSKSETTQANFVDEITYKLENDDTSHNNEYKEIHSTSIKIPIATFRKIHHLLYPPAIGNTKDDENDEPNHQMKAGTDQESISLPEYNLENTLEINEAEKNVVELASDHSSTLNENSEVRSSSINIPIATFRKIRNSLHSRIIGITSDDESKPNHQMKAVTEQESISLPEYNLEDILEMNDAEKIVVDLEPSHPSTLNENSEVRPTSIKIPITTFREIRNSLHSRIIGNTSDDESKPNHQMEAGTEQESISLPEYKLEDILEMNDAEKIVVDLEVDQSSMLNENSEMRPTSIKIPITTFRKIRNFLHLIIENTSDDEDVESNHQVETVTEQESISLSEYNVEDILEMNDAEKIVVDLEVDQSSMLNENSEMRPTSIKIPITTFRKIRNFTHPVIGNTSAKPNHQIKAVIDQESISLPEHNLENILEMNDSEKNVVDLEADQSSMLNENSEMRPTSIIIPIATFRKIRNFTHPVIGNTSDDEDTESNHQVEAVTGQESISLPEYNVEDILETNDAEKIVVDLEPPHPSMLNENSEVHPTSIKIPIATFRKIRNSLHPPIIGNTSDDEGKPDHQMESVTIQESISLPEYNLEDILEMNDIEKNVVDLEADQSSMLNENSEMRPTSIIIPIATFKKIRNSLHPPIIGNTSDDEGKPDYQMESVTKQESISLPEHNPLIEDVSENNKVELESDDINKSTQTNDLYKQTRVRSMTLKIPISTFAEMDSFLHPPIFGNTTQNTFKFIDPSNKQIPHLATKLFNTITYYHEEPYCHLVGFKSHEIISLTDFDHTYQADTKEKKQYSQSTVVPIHDSLSIKTRNSNNTCPSHESISIKVPVIVGEYNIEICLEEDILFDEEIYKVKEISKKVELTNCKFVPAEFSHSKDDEALKALKGKLFIEGYIYQNIEYTTVHKENEKSKPTKLENFFHPLRQKIVLDLMVQLLQIQKITIATSQHKNI</sequence>
<dbReference type="OrthoDB" id="2440066at2"/>
<dbReference type="NCBIfam" id="NF045793">
    <property type="entry name" value="BC_2427_fam"/>
    <property type="match status" value="1"/>
</dbReference>
<dbReference type="AlphaFoldDB" id="A0A544T2M2"/>
<comment type="caution">
    <text evidence="3">The sequence shown here is derived from an EMBL/GenBank/DDBJ whole genome shotgun (WGS) entry which is preliminary data.</text>
</comment>
<accession>A0A544T2M2</accession>
<dbReference type="Proteomes" id="UP000318937">
    <property type="component" value="Unassembled WGS sequence"/>
</dbReference>
<evidence type="ECO:0000256" key="1">
    <source>
        <dbReference type="SAM" id="MobiDB-lite"/>
    </source>
</evidence>
<gene>
    <name evidence="3" type="ORF">FG383_13840</name>
</gene>
<reference evidence="3 4" key="1">
    <citation type="submission" date="2019-05" db="EMBL/GenBank/DDBJ databases">
        <title>Psychrobacillus vulpis sp. nov., a new species isolated from feces of a red fox that inhabits in The Tablas de Daimiel Natural Park, Albacete, Spain.</title>
        <authorList>
            <person name="Rodriguez M."/>
            <person name="Reina J.C."/>
            <person name="Bejar V."/>
            <person name="Llamas I."/>
        </authorList>
    </citation>
    <scope>NUCLEOTIDE SEQUENCE [LARGE SCALE GENOMIC DNA]</scope>
    <source>
        <strain evidence="3 4">NHI-2</strain>
    </source>
</reference>
<feature type="region of interest" description="Disordered" evidence="1">
    <location>
        <begin position="469"/>
        <end position="489"/>
    </location>
</feature>
<feature type="region of interest" description="Disordered" evidence="1">
    <location>
        <begin position="298"/>
        <end position="318"/>
    </location>
</feature>
<name>A0A544T2M2_9BACI</name>
<evidence type="ECO:0000313" key="3">
    <source>
        <dbReference type="EMBL" id="TQR11688.1"/>
    </source>
</evidence>